<proteinExistence type="predicted"/>
<accession>A0A0E3HFX9</accession>
<evidence type="ECO:0000313" key="2">
    <source>
        <dbReference type="Proteomes" id="UP000185285"/>
    </source>
</evidence>
<protein>
    <submittedName>
        <fullName evidence="1">Baseplate tail tube cap</fullName>
    </submittedName>
</protein>
<keyword evidence="2" id="KW-1185">Reference proteome</keyword>
<organism evidence="1 2">
    <name type="scientific">Synechococcus phage ACG-2014j</name>
    <dbReference type="NCBI Taxonomy" id="1493514"/>
    <lineage>
        <taxon>Viruses</taxon>
        <taxon>Duplodnaviria</taxon>
        <taxon>Heunggongvirae</taxon>
        <taxon>Uroviricota</taxon>
        <taxon>Caudoviricetes</taxon>
        <taxon>Pantevenvirales</taxon>
        <taxon>Kyanoviridae</taxon>
        <taxon>Potamoivirus</taxon>
        <taxon>Potamoivirus tusconj</taxon>
    </lineage>
</organism>
<sequence length="404" mass="43405">MAEEQSPSAQPTQNPLAYKPGDYFISGGKTYVYKSDDFNFGTGQLNYSWQEQPFSFTPEGGKQLVKPPTGLIAAATGYDFQTQAENEIGDLGNKVNILPFAPVSRPSEGAGTLRYPLPGEGEGGISQDGDYILFQFYDYAPPFRDRDGISSGIDYNQAGQYTAAAGYKPIMLYMPEDISSGFKANWDGKNMSNLATDSLRAAGRTGTLNKLGGALEGASNLIDKTGALAGAAAIQAATSKIAGDSLSYDDIFGGISGAILNPNTELLYGGTQLRNLQLSFKLVPRHQKESVEVSKIITQFNKTLLPSKSPGEGVFKINNKGIQLGFIGVPKLVKVSFMKGSGENTRLPRFKMCALTSSDINYTPDGTYATYLDGQPVAVGLQLSFQETKIVFSEEIANDSESIR</sequence>
<reference evidence="1 2" key="1">
    <citation type="submission" date="2013-12" db="EMBL/GenBank/DDBJ databases">
        <title>Ecological redundancy of diverse viral populations within a natural community.</title>
        <authorList>
            <person name="Gregory A.C."/>
            <person name="LaButti K."/>
            <person name="Copeland A."/>
            <person name="Woyke T."/>
            <person name="Sullivan M.B."/>
        </authorList>
    </citation>
    <scope>NUCLEOTIDE SEQUENCE [LARGE SCALE GENOMIC DNA]</scope>
    <source>
        <strain evidence="1">Syn7803US23</strain>
    </source>
</reference>
<name>A0A0E3HFX9_9CAUD</name>
<dbReference type="Proteomes" id="UP000185285">
    <property type="component" value="Segment"/>
</dbReference>
<gene>
    <name evidence="1" type="ORF">Syn7803US23_3</name>
</gene>
<dbReference type="EMBL" id="KJ019089">
    <property type="protein sequence ID" value="AIX28347.1"/>
    <property type="molecule type" value="Genomic_DNA"/>
</dbReference>
<evidence type="ECO:0000313" key="1">
    <source>
        <dbReference type="EMBL" id="AIX28347.1"/>
    </source>
</evidence>